<name>A0ABS0YH28_9BACT</name>
<reference evidence="2 3" key="1">
    <citation type="submission" date="2020-12" db="EMBL/GenBank/DDBJ databases">
        <title>Geomonas sp. Red421, isolated from paddy soil.</title>
        <authorList>
            <person name="Xu Z."/>
            <person name="Zhang Z."/>
            <person name="Masuda Y."/>
            <person name="Itoh H."/>
            <person name="Senoo K."/>
        </authorList>
    </citation>
    <scope>NUCLEOTIDE SEQUENCE [LARGE SCALE GENOMIC DNA]</scope>
    <source>
        <strain evidence="2 3">Red421</strain>
    </source>
</reference>
<sequence length="292" mass="30476">MKKVIASVVAVGCLAAAGAAFAGYQAGTGVNGSLHDMNGIASANQDKAGRVCVFCHAPHHAIKDDLGATNYPLWNHTLVDPTKYTGYTWATPANATFGVADINVATVITDPLIGPSRLCMSCHDGAIAIDQHGGLDGTMAQAGGTTVANRAKLTNDLSNTHPIGFDYNAAATARNAKAGNGSATAGNSAEIVPSEYGFATGINVVSTVANQPVNGQGVYNEVFRGQPTDTGFKPIKDTLYQGQYMTCATCHEVHNKENAVQDAYTDDATKAPNYFLYAKESKSLICLSCHVK</sequence>
<keyword evidence="1" id="KW-0732">Signal</keyword>
<organism evidence="2 3">
    <name type="scientific">Geomonas anaerohicana</name>
    <dbReference type="NCBI Taxonomy" id="2798583"/>
    <lineage>
        <taxon>Bacteria</taxon>
        <taxon>Pseudomonadati</taxon>
        <taxon>Thermodesulfobacteriota</taxon>
        <taxon>Desulfuromonadia</taxon>
        <taxon>Geobacterales</taxon>
        <taxon>Geobacteraceae</taxon>
        <taxon>Geomonas</taxon>
    </lineage>
</organism>
<accession>A0ABS0YH28</accession>
<keyword evidence="3" id="KW-1185">Reference proteome</keyword>
<dbReference type="RefSeq" id="WP_199390065.1">
    <property type="nucleotide sequence ID" value="NZ_JAEMHL010000008.1"/>
</dbReference>
<evidence type="ECO:0000313" key="3">
    <source>
        <dbReference type="Proteomes" id="UP000614714"/>
    </source>
</evidence>
<dbReference type="Proteomes" id="UP000614714">
    <property type="component" value="Unassembled WGS sequence"/>
</dbReference>
<evidence type="ECO:0000256" key="1">
    <source>
        <dbReference type="SAM" id="SignalP"/>
    </source>
</evidence>
<evidence type="ECO:0000313" key="2">
    <source>
        <dbReference type="EMBL" id="MBJ6751591.1"/>
    </source>
</evidence>
<proteinExistence type="predicted"/>
<feature type="chain" id="PRO_5046776943" evidence="1">
    <location>
        <begin position="23"/>
        <end position="292"/>
    </location>
</feature>
<dbReference type="InterPro" id="IPR036280">
    <property type="entry name" value="Multihaem_cyt_sf"/>
</dbReference>
<gene>
    <name evidence="2" type="ORF">JFN91_15355</name>
</gene>
<protein>
    <submittedName>
        <fullName evidence="2">Cytochrome C</fullName>
    </submittedName>
</protein>
<dbReference type="EMBL" id="JAEMHL010000008">
    <property type="protein sequence ID" value="MBJ6751591.1"/>
    <property type="molecule type" value="Genomic_DNA"/>
</dbReference>
<comment type="caution">
    <text evidence="2">The sequence shown here is derived from an EMBL/GenBank/DDBJ whole genome shotgun (WGS) entry which is preliminary data.</text>
</comment>
<dbReference type="Gene3D" id="1.10.1130.10">
    <property type="entry name" value="Flavocytochrome C3, Chain A"/>
    <property type="match status" value="1"/>
</dbReference>
<dbReference type="SUPFAM" id="SSF48695">
    <property type="entry name" value="Multiheme cytochromes"/>
    <property type="match status" value="1"/>
</dbReference>
<feature type="signal peptide" evidence="1">
    <location>
        <begin position="1"/>
        <end position="22"/>
    </location>
</feature>